<evidence type="ECO:0000259" key="4">
    <source>
        <dbReference type="PROSITE" id="PS50011"/>
    </source>
</evidence>
<keyword evidence="3" id="KW-0472">Membrane</keyword>
<sequence length="1933" mass="227382">MFSQNNFITFFYLKICFTILTIVAIFIILLKINNIFKYLTTNSTNWTSGNKKIVSFIQERQLKIDNYDDIVLEWIPYDQFNEIKETGKNEFMTVYSAIWKDGPLYKENSLSNYTRDSNKEVSLKCLHNSQESIDSLIDEANKYPIEYNEFHALYGISQIPDTGDYILVLIWTSGNEKIDGFIQERQLKINNYDDVVLEWIPYNQFNEIKETEKNELMTVYSAIWKDGPLYKENSWSNYTRDSNKEVSLKCLHNSQEFIDSLIDEANKYPIEYNEFHALYGISQIPDTGDYILVLIWTSGNEKIDDFILKRQLKINNYDDVVLEWIPYNQFNEIRETGKNGLITVYSAIWKDGPSLCHYGHVNYRSSNKKVSLKCLHNSQGSIDSLINEAKKYPTKCNSFQVLYGISQNPDTGDYIFIQNNCIWTSGNEKIDDFILKKQLKVKNYDDIVLEWIPYNQLNKIKETSKNGLITVYSAIWKDGPLLYYGKHINYRDLNKEVTLKYLHNSQESIDSLINEAKKYLSKHKAFQVLYGISQNPDTGDYILVFEWTSGNKNIDDFLQKKKLGFRNYNDIIFEWIAYNQLNEIKETGKNGLITVYSAIWKDNRPLLYHGKHLNYKGSNKKVALKCLHNSQESINSLINEAKKYPKKYEASQILFGISQNPDTEDYILVFNWTSGNEKIDDFILERQLNINNFDDTVLEWIPYNQFNEIKMTGKNELTTVYLAIWKDGPIHKKNKQSNYIRDSYKEVSLKCIHNSQESIDSLIDEAKKYPIEYNEFYVLYGISQNPDTADYILVFNWTSGNEKIDDFILERQLNINYFDDIVLEWIPYNQFNEIERIGKNELTTVYSAIWKDGLLYKKYSWSNYTRDSNKEVALKCLHNSQESIDSLINEAKKYPIKYKAFQVVYGISQNPDTGDYILVLNWTSGNEKIDDFILERQLNINNFDNKVLEWIPYIQFNEIERIGKNELTTVYSAIWKDGPLCYQYGKYTRNPNKKIALKCSYNSQGSIDSLINKVKKYSTIYKEFQVVYGISQNPNTEDYILVFSWTSGNEKIDDFILGRQLRIINHFDNIVLEWLEWIPYNQFNELKETGKNGLITVYSAIWKDGPLKWYWKDENYTRDSNKKVALKYLHNLQESIDSLIYEARKYLAKYKPFQILYGISQSPNTGDYILVLNWTSGNEKIDDFIQEKQLKIENYDDIVLEWIPYNQLNEIKETGKNGLITVYSAIWKDGPLCKKNKKSNYYTRDSNKKVSLKCLHNLQESTDSLINKAKTYSTKREAFQALYGISQNPDTRHYILVLIWASGNDKIDDFIQKRQLKINNNDDIVLEWIPYSQFNEIKEIVKNGSVTIYSAIWKDGPFYWNNQNEEYTRDPNKKVSLKYLYNLQDSIDYLINEAKKYSAKYKAFQVLYGISQNLDTRDYILVQNYCMYLENWFRENEKIDDFIQEMKINDYNDIVFEQIPYNQFNEIKMTGKNDLITVYSAIWKDGPLHYHYSQYTRDSNKEVALKCIQYSHESIDSLINEAKKYLTKHKAFQILYGISLNPDTGDYILVFNWTSGNENIDVFIQEMQLKINHHSDIMFEWIPYNQFVNIKEIGKGGFAMVHSANWKNGPLEYNAANKAYKRNPNRVIALKCLHNSQNISNKFLNEVKKYSINIRSNILNIYGISQNLNTNEYIMVLQYAKEGNFNHWINENYKYFNWKDKLSALKNIINGLKEIHQNNIVHRDFHTGNILFLSDINEFGNCISISDMGLCGEVGNIDETKIYGVMPYVAPEVLRRKPYTKESDIYSLGMIMYFIASGRQPFDDYAHDYNLALDICKGVRPEINEPEAPRCYIELMKKCWDLNPNNRPNIFEVNELIASFYKLYDRNFFTVENEEIGLQFKKAEEYRKANLPFIKNHQITTHPQAIYTSRLLNPFTEDLPEYDDNSQCLDQVI</sequence>
<evidence type="ECO:0000256" key="2">
    <source>
        <dbReference type="ARBA" id="ARBA00022840"/>
    </source>
</evidence>
<dbReference type="InterPro" id="IPR001245">
    <property type="entry name" value="Ser-Thr/Tyr_kinase_cat_dom"/>
</dbReference>
<dbReference type="Proteomes" id="UP000022910">
    <property type="component" value="Unassembled WGS sequence"/>
</dbReference>
<dbReference type="SUPFAM" id="SSF56112">
    <property type="entry name" value="Protein kinase-like (PK-like)"/>
    <property type="match status" value="1"/>
</dbReference>
<dbReference type="GO" id="GO:0005524">
    <property type="term" value="F:ATP binding"/>
    <property type="evidence" value="ECO:0007669"/>
    <property type="project" value="UniProtKB-KW"/>
</dbReference>
<dbReference type="PROSITE" id="PS50011">
    <property type="entry name" value="PROTEIN_KINASE_DOM"/>
    <property type="match status" value="1"/>
</dbReference>
<dbReference type="Pfam" id="PF07714">
    <property type="entry name" value="PK_Tyr_Ser-Thr"/>
    <property type="match status" value="1"/>
</dbReference>
<evidence type="ECO:0000313" key="6">
    <source>
        <dbReference type="Proteomes" id="UP000022910"/>
    </source>
</evidence>
<feature type="transmembrane region" description="Helical" evidence="3">
    <location>
        <begin position="7"/>
        <end position="30"/>
    </location>
</feature>
<organism evidence="5 6">
    <name type="scientific">Rhizophagus irregularis (strain DAOM 197198w)</name>
    <name type="common">Glomus intraradices</name>
    <dbReference type="NCBI Taxonomy" id="1432141"/>
    <lineage>
        <taxon>Eukaryota</taxon>
        <taxon>Fungi</taxon>
        <taxon>Fungi incertae sedis</taxon>
        <taxon>Mucoromycota</taxon>
        <taxon>Glomeromycotina</taxon>
        <taxon>Glomeromycetes</taxon>
        <taxon>Glomerales</taxon>
        <taxon>Glomeraceae</taxon>
        <taxon>Rhizophagus</taxon>
    </lineage>
</organism>
<keyword evidence="6" id="KW-1185">Reference proteome</keyword>
<reference evidence="5 6" key="1">
    <citation type="submission" date="2014-02" db="EMBL/GenBank/DDBJ databases">
        <title>Single nucleus genome sequencing reveals high similarity among nuclei of an endomycorrhizal fungus.</title>
        <authorList>
            <person name="Lin K."/>
            <person name="Geurts R."/>
            <person name="Zhang Z."/>
            <person name="Limpens E."/>
            <person name="Saunders D.G."/>
            <person name="Mu D."/>
            <person name="Pang E."/>
            <person name="Cao H."/>
            <person name="Cha H."/>
            <person name="Lin T."/>
            <person name="Zhou Q."/>
            <person name="Shang Y."/>
            <person name="Li Y."/>
            <person name="Ivanov S."/>
            <person name="Sharma T."/>
            <person name="Velzen R.V."/>
            <person name="Ruijter N.D."/>
            <person name="Aanen D.K."/>
            <person name="Win J."/>
            <person name="Kamoun S."/>
            <person name="Bisseling T."/>
            <person name="Huang S."/>
        </authorList>
    </citation>
    <scope>NUCLEOTIDE SEQUENCE [LARGE SCALE GENOMIC DNA]</scope>
    <source>
        <strain evidence="6">DAOM197198w</strain>
    </source>
</reference>
<keyword evidence="3" id="KW-1133">Transmembrane helix</keyword>
<dbReference type="OrthoDB" id="2352004at2759"/>
<dbReference type="InterPro" id="IPR011009">
    <property type="entry name" value="Kinase-like_dom_sf"/>
</dbReference>
<dbReference type="InterPro" id="IPR000719">
    <property type="entry name" value="Prot_kinase_dom"/>
</dbReference>
<dbReference type="PANTHER" id="PTHR24418">
    <property type="entry name" value="TYROSINE-PROTEIN KINASE"/>
    <property type="match status" value="1"/>
</dbReference>
<name>A0A015JZK9_RHIIW</name>
<accession>A0A015JZK9</accession>
<protein>
    <submittedName>
        <fullName evidence="5">Snf1p</fullName>
    </submittedName>
</protein>
<evidence type="ECO:0000313" key="5">
    <source>
        <dbReference type="EMBL" id="EXX72800.1"/>
    </source>
</evidence>
<comment type="caution">
    <text evidence="5">The sequence shown here is derived from an EMBL/GenBank/DDBJ whole genome shotgun (WGS) entry which is preliminary data.</text>
</comment>
<dbReference type="EMBL" id="JEMT01015027">
    <property type="protein sequence ID" value="EXX72800.1"/>
    <property type="molecule type" value="Genomic_DNA"/>
</dbReference>
<feature type="domain" description="Protein kinase" evidence="4">
    <location>
        <begin position="1587"/>
        <end position="1861"/>
    </location>
</feature>
<evidence type="ECO:0000256" key="1">
    <source>
        <dbReference type="ARBA" id="ARBA00022741"/>
    </source>
</evidence>
<dbReference type="Gene3D" id="1.10.510.10">
    <property type="entry name" value="Transferase(Phosphotransferase) domain 1"/>
    <property type="match status" value="1"/>
</dbReference>
<dbReference type="GO" id="GO:0004672">
    <property type="term" value="F:protein kinase activity"/>
    <property type="evidence" value="ECO:0007669"/>
    <property type="project" value="InterPro"/>
</dbReference>
<proteinExistence type="predicted"/>
<keyword evidence="2" id="KW-0067">ATP-binding</keyword>
<dbReference type="InterPro" id="IPR050198">
    <property type="entry name" value="Non-receptor_tyrosine_kinases"/>
</dbReference>
<keyword evidence="1" id="KW-0547">Nucleotide-binding</keyword>
<dbReference type="HOGENOM" id="CLU_000288_7_8_1"/>
<keyword evidence="3" id="KW-0812">Transmembrane</keyword>
<evidence type="ECO:0000256" key="3">
    <source>
        <dbReference type="SAM" id="Phobius"/>
    </source>
</evidence>
<gene>
    <name evidence="5" type="ORF">RirG_065890</name>
</gene>